<keyword evidence="2" id="KW-1185">Reference proteome</keyword>
<sequence length="310" mass="36474">MQKAFPVVQTKGFLCCSFVFNKPFNLWFNSGQWILNYEELESSWRQGHSSGKVSAKSLQVLCEPLTERVDGFSDNFSTKLVRPVNFATIRVKLLDDYQDIVIDWNAEESEEIHKSILEQLSTFTRIPSEKIEYATFNKPSNGLTYPENPFAHSLEPDISILRYHWNSCGFKMQDMRDHFFTDGDCFIFNIMLELPFELDKVYVEYFLVHQDLVDETECSPYLCLHTCNRAFLDKIAGIFNSDFESYLLAQSRRIIFDEEHLARVDRRKNEILAHFNIGQYFDDYCCRSHYISTRGTINRPQNRIYLPYRG</sequence>
<evidence type="ECO:0000313" key="2">
    <source>
        <dbReference type="Proteomes" id="UP000015104"/>
    </source>
</evidence>
<dbReference type="AlphaFoldDB" id="T1KXZ1"/>
<reference evidence="2" key="1">
    <citation type="submission" date="2011-08" db="EMBL/GenBank/DDBJ databases">
        <authorList>
            <person name="Rombauts S."/>
        </authorList>
    </citation>
    <scope>NUCLEOTIDE SEQUENCE</scope>
    <source>
        <strain evidence="2">London</strain>
    </source>
</reference>
<name>T1KXZ1_TETUR</name>
<dbReference type="Proteomes" id="UP000015104">
    <property type="component" value="Unassembled WGS sequence"/>
</dbReference>
<accession>T1KXZ1</accession>
<proteinExistence type="predicted"/>
<reference evidence="1" key="2">
    <citation type="submission" date="2015-06" db="UniProtKB">
        <authorList>
            <consortium name="EnsemblMetazoa"/>
        </authorList>
    </citation>
    <scope>IDENTIFICATION</scope>
</reference>
<evidence type="ECO:0000313" key="1">
    <source>
        <dbReference type="EnsemblMetazoa" id="tetur26g01880.1"/>
    </source>
</evidence>
<dbReference type="EnsemblMetazoa" id="tetur26g01880.1">
    <property type="protein sequence ID" value="tetur26g01880.1"/>
    <property type="gene ID" value="tetur26g01880"/>
</dbReference>
<organism evidence="1 2">
    <name type="scientific">Tetranychus urticae</name>
    <name type="common">Two-spotted spider mite</name>
    <dbReference type="NCBI Taxonomy" id="32264"/>
    <lineage>
        <taxon>Eukaryota</taxon>
        <taxon>Metazoa</taxon>
        <taxon>Ecdysozoa</taxon>
        <taxon>Arthropoda</taxon>
        <taxon>Chelicerata</taxon>
        <taxon>Arachnida</taxon>
        <taxon>Acari</taxon>
        <taxon>Acariformes</taxon>
        <taxon>Trombidiformes</taxon>
        <taxon>Prostigmata</taxon>
        <taxon>Eleutherengona</taxon>
        <taxon>Raphignathae</taxon>
        <taxon>Tetranychoidea</taxon>
        <taxon>Tetranychidae</taxon>
        <taxon>Tetranychus</taxon>
    </lineage>
</organism>
<dbReference type="EMBL" id="CAEY01000697">
    <property type="status" value="NOT_ANNOTATED_CDS"/>
    <property type="molecule type" value="Genomic_DNA"/>
</dbReference>
<dbReference type="HOGENOM" id="CLU_071407_0_0_1"/>
<protein>
    <submittedName>
        <fullName evidence="1">Uncharacterized protein</fullName>
    </submittedName>
</protein>